<comment type="similarity">
    <text evidence="10">Belongs to the glycosyl hydrolase 2 family. Beta-mannosidase B subfamily.</text>
</comment>
<dbReference type="Pfam" id="PF17786">
    <property type="entry name" value="Mannosidase_ig"/>
    <property type="match status" value="1"/>
</dbReference>
<feature type="compositionally biased region" description="Basic and acidic residues" evidence="13">
    <location>
        <begin position="267"/>
        <end position="282"/>
    </location>
</feature>
<evidence type="ECO:0000313" key="18">
    <source>
        <dbReference type="EMBL" id="MBU9723719.1"/>
    </source>
</evidence>
<protein>
    <recommendedName>
        <fullName evidence="11">Beta-mannosidase B</fullName>
        <ecNumber evidence="5">3.2.1.25</ecNumber>
    </recommendedName>
    <alternativeName>
        <fullName evidence="12">Mannanase B</fullName>
    </alternativeName>
</protein>
<feature type="domain" description="Mannosidase Ig/CBM-like" evidence="16">
    <location>
        <begin position="737"/>
        <end position="882"/>
    </location>
</feature>
<feature type="domain" description="Beta-mannosidase Ig-fold" evidence="15">
    <location>
        <begin position="888"/>
        <end position="969"/>
    </location>
</feature>
<evidence type="ECO:0000313" key="19">
    <source>
        <dbReference type="Proteomes" id="UP000790580"/>
    </source>
</evidence>
<dbReference type="PANTHER" id="PTHR43730:SF1">
    <property type="entry name" value="BETA-MANNOSIDASE"/>
    <property type="match status" value="1"/>
</dbReference>
<evidence type="ECO:0000256" key="1">
    <source>
        <dbReference type="ARBA" id="ARBA00000829"/>
    </source>
</evidence>
<evidence type="ECO:0000256" key="6">
    <source>
        <dbReference type="ARBA" id="ARBA00022525"/>
    </source>
</evidence>
<dbReference type="InterPro" id="IPR017853">
    <property type="entry name" value="GH"/>
</dbReference>
<evidence type="ECO:0000259" key="15">
    <source>
        <dbReference type="Pfam" id="PF17753"/>
    </source>
</evidence>
<comment type="subcellular location">
    <subcellularLocation>
        <location evidence="2">Secreted</location>
    </subcellularLocation>
</comment>
<dbReference type="InterPro" id="IPR054593">
    <property type="entry name" value="Beta-mannosidase-like_N2"/>
</dbReference>
<keyword evidence="9" id="KW-0326">Glycosidase</keyword>
<keyword evidence="6" id="KW-0964">Secreted</keyword>
<feature type="compositionally biased region" description="Gly residues" evidence="13">
    <location>
        <begin position="257"/>
        <end position="266"/>
    </location>
</feature>
<keyword evidence="19" id="KW-1185">Reference proteome</keyword>
<dbReference type="InterPro" id="IPR008979">
    <property type="entry name" value="Galactose-bd-like_sf"/>
</dbReference>
<feature type="region of interest" description="Disordered" evidence="13">
    <location>
        <begin position="227"/>
        <end position="284"/>
    </location>
</feature>
<evidence type="ECO:0000256" key="12">
    <source>
        <dbReference type="ARBA" id="ARBA00041614"/>
    </source>
</evidence>
<dbReference type="RefSeq" id="WP_176371470.1">
    <property type="nucleotide sequence ID" value="NZ_JAHQCR010000085.1"/>
</dbReference>
<comment type="subunit">
    <text evidence="4">Homodimer.</text>
</comment>
<dbReference type="InterPro" id="IPR006102">
    <property type="entry name" value="Ig-like_GH2"/>
</dbReference>
<reference evidence="18 19" key="1">
    <citation type="submission" date="2021-06" db="EMBL/GenBank/DDBJ databases">
        <title>Bacillus sp. RD4P76, an endophyte from a halophyte.</title>
        <authorList>
            <person name="Sun J.-Q."/>
        </authorList>
    </citation>
    <scope>NUCLEOTIDE SEQUENCE [LARGE SCALE GENOMIC DNA]</scope>
    <source>
        <strain evidence="18 19">JCM 17098</strain>
    </source>
</reference>
<feature type="domain" description="Beta-mannosidase-like galactose-binding" evidence="17">
    <location>
        <begin position="25"/>
        <end position="186"/>
    </location>
</feature>
<evidence type="ECO:0000256" key="3">
    <source>
        <dbReference type="ARBA" id="ARBA00004740"/>
    </source>
</evidence>
<evidence type="ECO:0000256" key="4">
    <source>
        <dbReference type="ARBA" id="ARBA00011738"/>
    </source>
</evidence>
<feature type="region of interest" description="Disordered" evidence="13">
    <location>
        <begin position="817"/>
        <end position="840"/>
    </location>
</feature>
<comment type="pathway">
    <text evidence="3">Glycan metabolism; N-glycan degradation.</text>
</comment>
<dbReference type="InterPro" id="IPR041625">
    <property type="entry name" value="Beta-mannosidase_Ig"/>
</dbReference>
<comment type="caution">
    <text evidence="18">The sequence shown here is derived from an EMBL/GenBank/DDBJ whole genome shotgun (WGS) entry which is preliminary data.</text>
</comment>
<dbReference type="PANTHER" id="PTHR43730">
    <property type="entry name" value="BETA-MANNOSIDASE"/>
    <property type="match status" value="1"/>
</dbReference>
<dbReference type="InterPro" id="IPR013783">
    <property type="entry name" value="Ig-like_fold"/>
</dbReference>
<sequence>MVVLDLNGKWRMRRLGKMGSPLEGNGEWLGATVPGTVLSNLLQEEEIEDPFYRDEEIEVKKWTEYDYQFEREFHVSQNLFACERIFLSAKGLDTLAEIRLNDVLMTLTDNMHRSYELDCSDLREGRNKITITFFSPTEHVKKLERKFPDVWNTTNGVMPGISQIRKAHFMFGWDWGPQLPDMGVWRDISIVGYECGRVQDVKFSQEHTDRGVNLSVKSEIASFPKTSGGVGEYKGENSRVESGEFRGETDGDDSRAGSGGVNGVIGGEERGETARETPEVRSGENTINSVSYHDTLFAEVIIEGPINTTMSDLGIKTVLNKEIEITQTESEYETTFFIKNPQLWWPNGYGKQPLYQVRVVLKRKRGNGVESVDEKRFQIGLRTIEVKREKDKWGESFAFVVNGVDLFAKGANYIPEDSLLTRVDEEKTERLIQDCVEANFNCFRVWGGGVYPRDHFYDLCDRYGLIVWQDFMFACATYQLTEDFASSVKQEAIDNVKRLRHHASLGLWCGNNEMELAWEDWDFPKPDHLRRDYLKLFQELLPSVLDEHDPDTFYWPASPSSGGSFNNPNDSNSGNVHYWDVWHGKKPFTDYRKFYFRFCSEFGFQSFPALKTIQEFAEPEDHNIFSHVMESHQKNDAGNGLILHYLSQYLKYPHGFEELLYASQVLQAEAIKYGVEHWRRQRGRCMGSIYWQLNDCWPVASWSSIDYYGRWKALHHAAKKFYSPILLSCEEDVVAREMSLTVTNDTREVVTGKVLWKLCESDGKLLASGEVVAEVPALQAKKIVELDFSRELTDMKQVRKTYFQYCLVSEGEKDVGKRNFRGRQDGRQQQGQHEERLGKRQQVFQQQEARRVAQFQQEARRVAQFGGNVISEGTTLFVPPKHFEWVGPSIKTRLEETEEGFVVSLVSSTLAKFVMLDLSDYDCKFDNNYFDLLPGVPRRVGIQKGAIMGSAGSGRLSLSKEQLREQLKIYVNGEKIINLRG</sequence>
<dbReference type="SUPFAM" id="SSF49785">
    <property type="entry name" value="Galactose-binding domain-like"/>
    <property type="match status" value="1"/>
</dbReference>
<accession>A0ABS6K1B7</accession>
<feature type="domain" description="Glycoside hydrolase family 2 immunoglobulin-like beta-sandwich" evidence="14">
    <location>
        <begin position="307"/>
        <end position="382"/>
    </location>
</feature>
<dbReference type="SUPFAM" id="SSF49303">
    <property type="entry name" value="beta-Galactosidase/glucuronidase domain"/>
    <property type="match status" value="2"/>
</dbReference>
<evidence type="ECO:0000256" key="13">
    <source>
        <dbReference type="SAM" id="MobiDB-lite"/>
    </source>
</evidence>
<dbReference type="EMBL" id="JAHQCR010000085">
    <property type="protein sequence ID" value="MBU9723719.1"/>
    <property type="molecule type" value="Genomic_DNA"/>
</dbReference>
<evidence type="ECO:0000256" key="8">
    <source>
        <dbReference type="ARBA" id="ARBA00023180"/>
    </source>
</evidence>
<evidence type="ECO:0000259" key="17">
    <source>
        <dbReference type="Pfam" id="PF22666"/>
    </source>
</evidence>
<evidence type="ECO:0000256" key="11">
    <source>
        <dbReference type="ARBA" id="ARBA00041069"/>
    </source>
</evidence>
<organism evidence="18 19">
    <name type="scientific">Evansella alkalicola</name>
    <dbReference type="NCBI Taxonomy" id="745819"/>
    <lineage>
        <taxon>Bacteria</taxon>
        <taxon>Bacillati</taxon>
        <taxon>Bacillota</taxon>
        <taxon>Bacilli</taxon>
        <taxon>Bacillales</taxon>
        <taxon>Bacillaceae</taxon>
        <taxon>Evansella</taxon>
    </lineage>
</organism>
<name>A0ABS6K1B7_9BACI</name>
<dbReference type="InterPro" id="IPR050887">
    <property type="entry name" value="Beta-mannosidase_GH2"/>
</dbReference>
<evidence type="ECO:0000259" key="16">
    <source>
        <dbReference type="Pfam" id="PF17786"/>
    </source>
</evidence>
<gene>
    <name evidence="18" type="ORF">KS407_20065</name>
</gene>
<evidence type="ECO:0000256" key="9">
    <source>
        <dbReference type="ARBA" id="ARBA00023295"/>
    </source>
</evidence>
<evidence type="ECO:0000256" key="5">
    <source>
        <dbReference type="ARBA" id="ARBA00012754"/>
    </source>
</evidence>
<keyword evidence="7" id="KW-0378">Hydrolase</keyword>
<evidence type="ECO:0000256" key="2">
    <source>
        <dbReference type="ARBA" id="ARBA00004613"/>
    </source>
</evidence>
<feature type="compositionally biased region" description="Basic and acidic residues" evidence="13">
    <location>
        <begin position="817"/>
        <end position="838"/>
    </location>
</feature>
<dbReference type="InterPro" id="IPR041447">
    <property type="entry name" value="Mannosidase_ig"/>
</dbReference>
<dbReference type="Pfam" id="PF22666">
    <property type="entry name" value="Glyco_hydro_2_N2"/>
    <property type="match status" value="1"/>
</dbReference>
<evidence type="ECO:0000256" key="10">
    <source>
        <dbReference type="ARBA" id="ARBA00038429"/>
    </source>
</evidence>
<proteinExistence type="inferred from homology"/>
<dbReference type="Gene3D" id="3.20.20.80">
    <property type="entry name" value="Glycosidases"/>
    <property type="match status" value="1"/>
</dbReference>
<dbReference type="Gene3D" id="2.60.120.260">
    <property type="entry name" value="Galactose-binding domain-like"/>
    <property type="match status" value="1"/>
</dbReference>
<keyword evidence="8" id="KW-0325">Glycoprotein</keyword>
<feature type="compositionally biased region" description="Basic and acidic residues" evidence="13">
    <location>
        <begin position="233"/>
        <end position="255"/>
    </location>
</feature>
<dbReference type="EC" id="3.2.1.25" evidence="5"/>
<comment type="catalytic activity">
    <reaction evidence="1">
        <text>Hydrolysis of terminal, non-reducing beta-D-mannose residues in beta-D-mannosides.</text>
        <dbReference type="EC" id="3.2.1.25"/>
    </reaction>
</comment>
<dbReference type="InterPro" id="IPR036156">
    <property type="entry name" value="Beta-gal/glucu_dom_sf"/>
</dbReference>
<dbReference type="Pfam" id="PF17753">
    <property type="entry name" value="Ig_mannosidase"/>
    <property type="match status" value="1"/>
</dbReference>
<dbReference type="Proteomes" id="UP000790580">
    <property type="component" value="Unassembled WGS sequence"/>
</dbReference>
<dbReference type="Pfam" id="PF00703">
    <property type="entry name" value="Glyco_hydro_2"/>
    <property type="match status" value="1"/>
</dbReference>
<evidence type="ECO:0000259" key="14">
    <source>
        <dbReference type="Pfam" id="PF00703"/>
    </source>
</evidence>
<evidence type="ECO:0000256" key="7">
    <source>
        <dbReference type="ARBA" id="ARBA00022801"/>
    </source>
</evidence>
<dbReference type="Gene3D" id="2.60.40.10">
    <property type="entry name" value="Immunoglobulins"/>
    <property type="match status" value="2"/>
</dbReference>
<dbReference type="SUPFAM" id="SSF51445">
    <property type="entry name" value="(Trans)glycosidases"/>
    <property type="match status" value="1"/>
</dbReference>